<dbReference type="KEGG" id="hav:AT03_14240"/>
<evidence type="ECO:0000259" key="2">
    <source>
        <dbReference type="Pfam" id="PF00419"/>
    </source>
</evidence>
<dbReference type="AlphaFoldDB" id="A0A097R3Y1"/>
<dbReference type="GO" id="GO:0009289">
    <property type="term" value="C:pilus"/>
    <property type="evidence" value="ECO:0007669"/>
    <property type="project" value="InterPro"/>
</dbReference>
<keyword evidence="1" id="KW-0812">Transmembrane</keyword>
<proteinExistence type="predicted"/>
<evidence type="ECO:0000256" key="1">
    <source>
        <dbReference type="SAM" id="Phobius"/>
    </source>
</evidence>
<dbReference type="GO" id="GO:0007155">
    <property type="term" value="P:cell adhesion"/>
    <property type="evidence" value="ECO:0007669"/>
    <property type="project" value="InterPro"/>
</dbReference>
<keyword evidence="1" id="KW-1133">Transmembrane helix</keyword>
<accession>A0A097R3Y1</accession>
<dbReference type="Gene3D" id="2.60.40.1090">
    <property type="entry name" value="Fimbrial-type adhesion domain"/>
    <property type="match status" value="1"/>
</dbReference>
<sequence>MFLNEITADSAPRITMCRKLFNNHFIMLIFIIVSFFSHMAYSADPIVCQPTGFVNRIYINANITITPQGYGAGITYTGSTPAAQAGPITCPTGTPDNYSIFSAGPSGAQYPSSDASADLSQGFVVLLGVGYVPGMSAGSGTTILNGSSAKIPKNIYPSFTFYPDGKPGDAHDLDLHNYFIGYIGTEGVVPNNVQVPSDKTGLTAVYLSGHIHIPPYCTYMADQSVITVPMGTYFASDFAAAGVGGKVGPMQRIAGNGECTGGSSHGDGDLVHISVGSLTPGDGNDTLGVVDQPDIGIQVFDDQGNKLQVNGPYSGSAYTTKTLKGEDYVGAFNFPLNFQLVSRTGKAPSNTGTFIGYVTINLSMD</sequence>
<reference evidence="3 4" key="1">
    <citation type="journal article" date="2014" name="Gut Pathog.">
        <title>Gene clusters of Hafnia alvei strain FB1 important in survival and pathogenesis: a draft genome perspective.</title>
        <authorList>
            <person name="Tan J.Y."/>
            <person name="Yin W.F."/>
            <person name="Chan K.G."/>
        </authorList>
    </citation>
    <scope>NUCLEOTIDE SEQUENCE [LARGE SCALE GENOMIC DNA]</scope>
    <source>
        <strain evidence="3 4">FB1</strain>
    </source>
</reference>
<dbReference type="EMBL" id="CP009706">
    <property type="protein sequence ID" value="AIU73433.1"/>
    <property type="molecule type" value="Genomic_DNA"/>
</dbReference>
<evidence type="ECO:0000313" key="4">
    <source>
        <dbReference type="Proteomes" id="UP000029986"/>
    </source>
</evidence>
<dbReference type="InterPro" id="IPR036937">
    <property type="entry name" value="Adhesion_dom_fimbrial_sf"/>
</dbReference>
<protein>
    <recommendedName>
        <fullName evidence="2">Fimbrial-type adhesion domain-containing protein</fullName>
    </recommendedName>
</protein>
<dbReference type="SUPFAM" id="SSF49401">
    <property type="entry name" value="Bacterial adhesins"/>
    <property type="match status" value="1"/>
</dbReference>
<feature type="domain" description="Fimbrial-type adhesion" evidence="2">
    <location>
        <begin position="206"/>
        <end position="363"/>
    </location>
</feature>
<gene>
    <name evidence="3" type="ORF">AT03_14240</name>
</gene>
<keyword evidence="1" id="KW-0472">Membrane</keyword>
<name>A0A097R3Y1_HAFAL</name>
<feature type="transmembrane region" description="Helical" evidence="1">
    <location>
        <begin position="20"/>
        <end position="41"/>
    </location>
</feature>
<evidence type="ECO:0000313" key="3">
    <source>
        <dbReference type="EMBL" id="AIU73433.1"/>
    </source>
</evidence>
<dbReference type="InterPro" id="IPR000259">
    <property type="entry name" value="Adhesion_dom_fimbrial"/>
</dbReference>
<keyword evidence="4" id="KW-1185">Reference proteome</keyword>
<dbReference type="Proteomes" id="UP000029986">
    <property type="component" value="Chromosome"/>
</dbReference>
<dbReference type="PATRIC" id="fig|1453496.5.peg.2906"/>
<dbReference type="Pfam" id="PF00419">
    <property type="entry name" value="Fimbrial"/>
    <property type="match status" value="1"/>
</dbReference>
<dbReference type="HOGENOM" id="CLU_758129_0_0_6"/>
<organism evidence="3 4">
    <name type="scientific">Hafnia alvei FB1</name>
    <dbReference type="NCBI Taxonomy" id="1453496"/>
    <lineage>
        <taxon>Bacteria</taxon>
        <taxon>Pseudomonadati</taxon>
        <taxon>Pseudomonadota</taxon>
        <taxon>Gammaproteobacteria</taxon>
        <taxon>Enterobacterales</taxon>
        <taxon>Hafniaceae</taxon>
        <taxon>Hafnia</taxon>
    </lineage>
</organism>
<dbReference type="InterPro" id="IPR008966">
    <property type="entry name" value="Adhesion_dom_sf"/>
</dbReference>